<sequence>MRVKICGITCAGDAEMAAAAGADALGLVFYAKSPRHVTTEQAAEIARSVPPFVPLVGLFVNTPPQEVNDILAAVPLNLLQFHGEETAPYCEQFRRPYIKALRMKPEMDVVAAMAAHPRARGFLLDAYRPGVPGGTGESFDWQRVPRDTGQHIILAGGLTPDNVSEAIRVAVPGAVDVSGGVEMAPGRKDPQRVAAFVRAARETQNMTSAGAGERAGAGKCEGVEK</sequence>
<accession>A0ABX4I1N3</accession>
<gene>
    <name evidence="9" type="primary">trpF</name>
    <name evidence="12" type="ORF">AWR36_000555</name>
</gene>
<comment type="caution">
    <text evidence="12">The sequence shown here is derived from an EMBL/GenBank/DDBJ whole genome shotgun (WGS) entry which is preliminary data.</text>
</comment>
<dbReference type="Pfam" id="PF00697">
    <property type="entry name" value="PRAI"/>
    <property type="match status" value="1"/>
</dbReference>
<dbReference type="InterPro" id="IPR044643">
    <property type="entry name" value="TrpF_fam"/>
</dbReference>
<keyword evidence="8 9" id="KW-0413">Isomerase</keyword>
<feature type="region of interest" description="Disordered" evidence="10">
    <location>
        <begin position="204"/>
        <end position="225"/>
    </location>
</feature>
<evidence type="ECO:0000259" key="11">
    <source>
        <dbReference type="Pfam" id="PF00697"/>
    </source>
</evidence>
<evidence type="ECO:0000256" key="1">
    <source>
        <dbReference type="ARBA" id="ARBA00001164"/>
    </source>
</evidence>
<dbReference type="EMBL" id="LRFG02000001">
    <property type="protein sequence ID" value="PCO06314.1"/>
    <property type="molecule type" value="Genomic_DNA"/>
</dbReference>
<dbReference type="PANTHER" id="PTHR42894:SF1">
    <property type="entry name" value="N-(5'-PHOSPHORIBOSYL)ANTHRANILATE ISOMERASE"/>
    <property type="match status" value="1"/>
</dbReference>
<keyword evidence="6 9" id="KW-0822">Tryptophan biosynthesis</keyword>
<keyword evidence="5 9" id="KW-0028">Amino-acid biosynthesis</keyword>
<name>A0ABX4I1N3_9GAMM</name>
<evidence type="ECO:0000256" key="6">
    <source>
        <dbReference type="ARBA" id="ARBA00022822"/>
    </source>
</evidence>
<comment type="similarity">
    <text evidence="9">Belongs to the TrpF family.</text>
</comment>
<dbReference type="InterPro" id="IPR013785">
    <property type="entry name" value="Aldolase_TIM"/>
</dbReference>
<dbReference type="CDD" id="cd00405">
    <property type="entry name" value="PRAI"/>
    <property type="match status" value="1"/>
</dbReference>
<dbReference type="Gene3D" id="3.20.20.70">
    <property type="entry name" value="Aldolase class I"/>
    <property type="match status" value="1"/>
</dbReference>
<dbReference type="GO" id="GO:0016853">
    <property type="term" value="F:isomerase activity"/>
    <property type="evidence" value="ECO:0007669"/>
    <property type="project" value="UniProtKB-KW"/>
</dbReference>
<dbReference type="RefSeq" id="WP_067079678.1">
    <property type="nucleotide sequence ID" value="NZ_LRFG02000001.1"/>
</dbReference>
<dbReference type="EC" id="5.3.1.24" evidence="3 9"/>
<dbReference type="PANTHER" id="PTHR42894">
    <property type="entry name" value="N-(5'-PHOSPHORIBOSYL)ANTHRANILATE ISOMERASE"/>
    <property type="match status" value="1"/>
</dbReference>
<evidence type="ECO:0000256" key="4">
    <source>
        <dbReference type="ARBA" id="ARBA00022272"/>
    </source>
</evidence>
<dbReference type="Proteomes" id="UP000218427">
    <property type="component" value="Unassembled WGS sequence"/>
</dbReference>
<dbReference type="SUPFAM" id="SSF51366">
    <property type="entry name" value="Ribulose-phoshate binding barrel"/>
    <property type="match status" value="1"/>
</dbReference>
<evidence type="ECO:0000256" key="5">
    <source>
        <dbReference type="ARBA" id="ARBA00022605"/>
    </source>
</evidence>
<keyword evidence="7 9" id="KW-0057">Aromatic amino acid biosynthesis</keyword>
<evidence type="ECO:0000313" key="12">
    <source>
        <dbReference type="EMBL" id="PCO06314.1"/>
    </source>
</evidence>
<evidence type="ECO:0000256" key="8">
    <source>
        <dbReference type="ARBA" id="ARBA00023235"/>
    </source>
</evidence>
<dbReference type="InterPro" id="IPR011060">
    <property type="entry name" value="RibuloseP-bd_barrel"/>
</dbReference>
<evidence type="ECO:0000256" key="10">
    <source>
        <dbReference type="SAM" id="MobiDB-lite"/>
    </source>
</evidence>
<protein>
    <recommendedName>
        <fullName evidence="4 9">N-(5'-phosphoribosyl)anthranilate isomerase</fullName>
        <shortName evidence="9">PRAI</shortName>
        <ecNumber evidence="3 9">5.3.1.24</ecNumber>
    </recommendedName>
</protein>
<evidence type="ECO:0000313" key="13">
    <source>
        <dbReference type="Proteomes" id="UP000218427"/>
    </source>
</evidence>
<comment type="pathway">
    <text evidence="2 9">Amino-acid biosynthesis; L-tryptophan biosynthesis; L-tryptophan from chorismate: step 3/5.</text>
</comment>
<evidence type="ECO:0000256" key="3">
    <source>
        <dbReference type="ARBA" id="ARBA00012572"/>
    </source>
</evidence>
<dbReference type="NCBIfam" id="NF002298">
    <property type="entry name" value="PRK01222.1-4"/>
    <property type="match status" value="1"/>
</dbReference>
<dbReference type="HAMAP" id="MF_00135">
    <property type="entry name" value="PRAI"/>
    <property type="match status" value="1"/>
</dbReference>
<evidence type="ECO:0000256" key="7">
    <source>
        <dbReference type="ARBA" id="ARBA00023141"/>
    </source>
</evidence>
<proteinExistence type="inferred from homology"/>
<comment type="catalytic activity">
    <reaction evidence="1 9">
        <text>N-(5-phospho-beta-D-ribosyl)anthranilate = 1-(2-carboxyphenylamino)-1-deoxy-D-ribulose 5-phosphate</text>
        <dbReference type="Rhea" id="RHEA:21540"/>
        <dbReference type="ChEBI" id="CHEBI:18277"/>
        <dbReference type="ChEBI" id="CHEBI:58613"/>
        <dbReference type="EC" id="5.3.1.24"/>
    </reaction>
</comment>
<reference evidence="12" key="1">
    <citation type="submission" date="2017-08" db="EMBL/GenBank/DDBJ databases">
        <title>Microbulbifer marisrubri sp. nov., a halophilic alphaproteobacterium isolated from marine sediment of the Yellow Sea, China.</title>
        <authorList>
            <person name="Zhang G."/>
            <person name="Xiong Q."/>
        </authorList>
    </citation>
    <scope>NUCLEOTIDE SEQUENCE [LARGE SCALE GENOMIC DNA]</scope>
    <source>
        <strain evidence="12">WRN-8</strain>
    </source>
</reference>
<organism evidence="12 13">
    <name type="scientific">Microbulbifer flavimaris</name>
    <dbReference type="NCBI Taxonomy" id="1781068"/>
    <lineage>
        <taxon>Bacteria</taxon>
        <taxon>Pseudomonadati</taxon>
        <taxon>Pseudomonadota</taxon>
        <taxon>Gammaproteobacteria</taxon>
        <taxon>Cellvibrionales</taxon>
        <taxon>Microbulbiferaceae</taxon>
        <taxon>Microbulbifer</taxon>
    </lineage>
</organism>
<feature type="domain" description="N-(5'phosphoribosyl) anthranilate isomerase (PRAI)" evidence="11">
    <location>
        <begin position="3"/>
        <end position="198"/>
    </location>
</feature>
<keyword evidence="13" id="KW-1185">Reference proteome</keyword>
<evidence type="ECO:0000256" key="2">
    <source>
        <dbReference type="ARBA" id="ARBA00004664"/>
    </source>
</evidence>
<evidence type="ECO:0000256" key="9">
    <source>
        <dbReference type="HAMAP-Rule" id="MF_00135"/>
    </source>
</evidence>
<dbReference type="InterPro" id="IPR001240">
    <property type="entry name" value="PRAI_dom"/>
</dbReference>